<dbReference type="AlphaFoldDB" id="A0A0C3S8G1"/>
<evidence type="ECO:0000313" key="2">
    <source>
        <dbReference type="EMBL" id="KIP05300.1"/>
    </source>
</evidence>
<proteinExistence type="predicted"/>
<sequence length="98" mass="11032">MKRMKARKAKRISIVGNLRPAPRRTGPPDGEAMYLEIQALKSQLAEEPGQISGLNEVHALRSEVLRLREENNRLSSENTALRNENTSIRSAIRDGQHC</sequence>
<accession>A0A0C3S8G1</accession>
<dbReference type="HOGENOM" id="CLU_2334364_0_0_1"/>
<feature type="compositionally biased region" description="Polar residues" evidence="1">
    <location>
        <begin position="76"/>
        <end position="89"/>
    </location>
</feature>
<protein>
    <submittedName>
        <fullName evidence="2">Uncharacterized protein</fullName>
    </submittedName>
</protein>
<dbReference type="Proteomes" id="UP000053257">
    <property type="component" value="Unassembled WGS sequence"/>
</dbReference>
<dbReference type="EMBL" id="KN840547">
    <property type="protein sequence ID" value="KIP05300.1"/>
    <property type="molecule type" value="Genomic_DNA"/>
</dbReference>
<evidence type="ECO:0000313" key="3">
    <source>
        <dbReference type="Proteomes" id="UP000053257"/>
    </source>
</evidence>
<organism evidence="2 3">
    <name type="scientific">Phlebiopsis gigantea (strain 11061_1 CR5-6)</name>
    <name type="common">White-rot fungus</name>
    <name type="synonym">Peniophora gigantea</name>
    <dbReference type="NCBI Taxonomy" id="745531"/>
    <lineage>
        <taxon>Eukaryota</taxon>
        <taxon>Fungi</taxon>
        <taxon>Dikarya</taxon>
        <taxon>Basidiomycota</taxon>
        <taxon>Agaricomycotina</taxon>
        <taxon>Agaricomycetes</taxon>
        <taxon>Polyporales</taxon>
        <taxon>Phanerochaetaceae</taxon>
        <taxon>Phlebiopsis</taxon>
    </lineage>
</organism>
<keyword evidence="3" id="KW-1185">Reference proteome</keyword>
<evidence type="ECO:0000256" key="1">
    <source>
        <dbReference type="SAM" id="MobiDB-lite"/>
    </source>
</evidence>
<gene>
    <name evidence="2" type="ORF">PHLGIDRAFT_161255</name>
</gene>
<feature type="region of interest" description="Disordered" evidence="1">
    <location>
        <begin position="76"/>
        <end position="98"/>
    </location>
</feature>
<reference evidence="2 3" key="1">
    <citation type="journal article" date="2014" name="PLoS Genet.">
        <title>Analysis of the Phlebiopsis gigantea genome, transcriptome and secretome provides insight into its pioneer colonization strategies of wood.</title>
        <authorList>
            <person name="Hori C."/>
            <person name="Ishida T."/>
            <person name="Igarashi K."/>
            <person name="Samejima M."/>
            <person name="Suzuki H."/>
            <person name="Master E."/>
            <person name="Ferreira P."/>
            <person name="Ruiz-Duenas F.J."/>
            <person name="Held B."/>
            <person name="Canessa P."/>
            <person name="Larrondo L.F."/>
            <person name="Schmoll M."/>
            <person name="Druzhinina I.S."/>
            <person name="Kubicek C.P."/>
            <person name="Gaskell J.A."/>
            <person name="Kersten P."/>
            <person name="St John F."/>
            <person name="Glasner J."/>
            <person name="Sabat G."/>
            <person name="Splinter BonDurant S."/>
            <person name="Syed K."/>
            <person name="Yadav J."/>
            <person name="Mgbeahuruike A.C."/>
            <person name="Kovalchuk A."/>
            <person name="Asiegbu F.O."/>
            <person name="Lackner G."/>
            <person name="Hoffmeister D."/>
            <person name="Rencoret J."/>
            <person name="Gutierrez A."/>
            <person name="Sun H."/>
            <person name="Lindquist E."/>
            <person name="Barry K."/>
            <person name="Riley R."/>
            <person name="Grigoriev I.V."/>
            <person name="Henrissat B."/>
            <person name="Kues U."/>
            <person name="Berka R.M."/>
            <person name="Martinez A.T."/>
            <person name="Covert S.F."/>
            <person name="Blanchette R.A."/>
            <person name="Cullen D."/>
        </authorList>
    </citation>
    <scope>NUCLEOTIDE SEQUENCE [LARGE SCALE GENOMIC DNA]</scope>
    <source>
        <strain evidence="2 3">11061_1 CR5-6</strain>
    </source>
</reference>
<name>A0A0C3S8G1_PHLG1</name>